<evidence type="ECO:0000256" key="2">
    <source>
        <dbReference type="ARBA" id="ARBA00013253"/>
    </source>
</evidence>
<dbReference type="PANTHER" id="PTHR43071">
    <property type="entry name" value="2-AMINO-4-HYDROXY-6-HYDROXYMETHYLDIHYDROPTERIDINE PYROPHOSPHOKINASE"/>
    <property type="match status" value="1"/>
</dbReference>
<dbReference type="RefSeq" id="WP_279247400.1">
    <property type="nucleotide sequence ID" value="NZ_SHNN01000007.1"/>
</dbReference>
<protein>
    <recommendedName>
        <fullName evidence="2">2-amino-4-hydroxy-6-hydroxymethyldihydropteridine diphosphokinase</fullName>
        <ecNumber evidence="2">2.7.6.3</ecNumber>
    </recommendedName>
</protein>
<evidence type="ECO:0000259" key="8">
    <source>
        <dbReference type="Pfam" id="PF01288"/>
    </source>
</evidence>
<reference evidence="9" key="1">
    <citation type="submission" date="2019-02" db="EMBL/GenBank/DDBJ databases">
        <authorList>
            <person name="Li S.-H."/>
        </authorList>
    </citation>
    <scope>NUCLEOTIDE SEQUENCE</scope>
    <source>
        <strain evidence="9">IMCC14734</strain>
    </source>
</reference>
<comment type="caution">
    <text evidence="9">The sequence shown here is derived from an EMBL/GenBank/DDBJ whole genome shotgun (WGS) entry which is preliminary data.</text>
</comment>
<dbReference type="Proteomes" id="UP001143362">
    <property type="component" value="Unassembled WGS sequence"/>
</dbReference>
<keyword evidence="7" id="KW-0289">Folate biosynthesis</keyword>
<evidence type="ECO:0000256" key="6">
    <source>
        <dbReference type="ARBA" id="ARBA00022840"/>
    </source>
</evidence>
<dbReference type="EC" id="2.7.6.3" evidence="2"/>
<keyword evidence="6" id="KW-0067">ATP-binding</keyword>
<comment type="pathway">
    <text evidence="1">Cofactor biosynthesis; tetrahydrofolate biosynthesis; 2-amino-4-hydroxy-6-hydroxymethyl-7,8-dihydropteridine diphosphate from 7,8-dihydroneopterin triphosphate: step 4/4.</text>
</comment>
<proteinExistence type="predicted"/>
<keyword evidence="5" id="KW-0418">Kinase</keyword>
<dbReference type="Pfam" id="PF01288">
    <property type="entry name" value="HPPK"/>
    <property type="match status" value="1"/>
</dbReference>
<evidence type="ECO:0000256" key="5">
    <source>
        <dbReference type="ARBA" id="ARBA00022777"/>
    </source>
</evidence>
<dbReference type="InterPro" id="IPR035907">
    <property type="entry name" value="Hppk_sf"/>
</dbReference>
<evidence type="ECO:0000256" key="7">
    <source>
        <dbReference type="ARBA" id="ARBA00022909"/>
    </source>
</evidence>
<feature type="domain" description="7,8-dihydro-6-hydroxymethylpterin-pyrophosphokinase" evidence="8">
    <location>
        <begin position="6"/>
        <end position="130"/>
    </location>
</feature>
<evidence type="ECO:0000256" key="4">
    <source>
        <dbReference type="ARBA" id="ARBA00022741"/>
    </source>
</evidence>
<dbReference type="InterPro" id="IPR000550">
    <property type="entry name" value="Hppk"/>
</dbReference>
<dbReference type="Gene3D" id="3.30.70.560">
    <property type="entry name" value="7,8-Dihydro-6-hydroxymethylpterin-pyrophosphokinase HPPK"/>
    <property type="match status" value="1"/>
</dbReference>
<evidence type="ECO:0000313" key="10">
    <source>
        <dbReference type="Proteomes" id="UP001143362"/>
    </source>
</evidence>
<organism evidence="9 10">
    <name type="scientific">Candidatus Litorirhabdus singularis</name>
    <dbReference type="NCBI Taxonomy" id="2518993"/>
    <lineage>
        <taxon>Bacteria</taxon>
        <taxon>Pseudomonadati</taxon>
        <taxon>Pseudomonadota</taxon>
        <taxon>Gammaproteobacteria</taxon>
        <taxon>Cellvibrionales</taxon>
        <taxon>Halieaceae</taxon>
        <taxon>Candidatus Litorirhabdus</taxon>
    </lineage>
</organism>
<keyword evidence="10" id="KW-1185">Reference proteome</keyword>
<dbReference type="GO" id="GO:0003848">
    <property type="term" value="F:2-amino-4-hydroxy-6-hydroxymethyldihydropteridine diphosphokinase activity"/>
    <property type="evidence" value="ECO:0007669"/>
    <property type="project" value="UniProtKB-EC"/>
</dbReference>
<sequence>MALISLNVGSNIDRENQLRAGVKALRAKFGELQLSSVYESAAVGFSGEAFLNLGVVLSSSLPLAELASWLRELEYAHGRPADAGPRSARTLDIDILTFDDLVGRFGKVELPRPEILFNAHVLGPMAELQPAVLHPVEGISYARLWEQYEYQGRVRTIPFNWQG</sequence>
<dbReference type="PANTHER" id="PTHR43071:SF2">
    <property type="entry name" value="2-AMINO-4-HYDROXY-6-HYDROXYMETHYLDIHYDROPTERIDINE PYROPHOSPHOKINASE"/>
    <property type="match status" value="1"/>
</dbReference>
<dbReference type="CDD" id="cd00483">
    <property type="entry name" value="HPPK"/>
    <property type="match status" value="1"/>
</dbReference>
<keyword evidence="3 9" id="KW-0808">Transferase</keyword>
<gene>
    <name evidence="9" type="primary">folK</name>
    <name evidence="9" type="ORF">EYC98_21095</name>
</gene>
<keyword evidence="4" id="KW-0547">Nucleotide-binding</keyword>
<evidence type="ECO:0000256" key="3">
    <source>
        <dbReference type="ARBA" id="ARBA00022679"/>
    </source>
</evidence>
<accession>A0ABT3TM43</accession>
<dbReference type="NCBIfam" id="TIGR01498">
    <property type="entry name" value="folK"/>
    <property type="match status" value="1"/>
</dbReference>
<evidence type="ECO:0000256" key="1">
    <source>
        <dbReference type="ARBA" id="ARBA00005051"/>
    </source>
</evidence>
<dbReference type="SUPFAM" id="SSF55083">
    <property type="entry name" value="6-hydroxymethyl-7,8-dihydropterin pyrophosphokinase, HPPK"/>
    <property type="match status" value="1"/>
</dbReference>
<dbReference type="EMBL" id="SHNN01000007">
    <property type="protein sequence ID" value="MCX2983365.1"/>
    <property type="molecule type" value="Genomic_DNA"/>
</dbReference>
<name>A0ABT3TM43_9GAMM</name>
<evidence type="ECO:0000313" key="9">
    <source>
        <dbReference type="EMBL" id="MCX2983365.1"/>
    </source>
</evidence>